<dbReference type="NCBIfam" id="TIGR01856">
    <property type="entry name" value="hisJ_fam"/>
    <property type="match status" value="1"/>
</dbReference>
<evidence type="ECO:0000313" key="10">
    <source>
        <dbReference type="EMBL" id="HIU36238.1"/>
    </source>
</evidence>
<sequence>MYQRKLDLHVHTDNSPDGNHSAMFLCERAELAGMRAIALTDHCETDVYRAEHYDKRVQAAYMEATMARSAFCAKLLVLRGIEMGQPHYDAKTADEIIGARDYDVVIGSVHNLRGRPDFYSMDSFTEASAHALLAEYFDELLGMLRWGGFDVLAHLTYPLRYFYAKAGIEIDLKAYAKQIDEILLQTAKAGKALEINTAGLRQPIGKTSPELETVKRFRELGGQYVTYGSDAHYAEDIGAGLDTAYGIMREAGFTHFTFFQQRTPLQMPIE</sequence>
<comment type="caution">
    <text evidence="10">The sequence shown here is derived from an EMBL/GenBank/DDBJ whole genome shotgun (WGS) entry which is preliminary data.</text>
</comment>
<dbReference type="EC" id="3.1.3.15" evidence="3 8"/>
<gene>
    <name evidence="10" type="ORF">IAC53_06535</name>
</gene>
<evidence type="ECO:0000259" key="9">
    <source>
        <dbReference type="Pfam" id="PF02811"/>
    </source>
</evidence>
<evidence type="ECO:0000256" key="6">
    <source>
        <dbReference type="ARBA" id="ARBA00023102"/>
    </source>
</evidence>
<comment type="pathway">
    <text evidence="1 8">Amino-acid biosynthesis; L-histidine biosynthesis; L-histidine from 5-phospho-alpha-D-ribose 1-diphosphate: step 8/9.</text>
</comment>
<keyword evidence="5 8" id="KW-0378">Hydrolase</keyword>
<organism evidence="10 11">
    <name type="scientific">Candidatus Fimenecus excrementigallinarum</name>
    <dbReference type="NCBI Taxonomy" id="2840816"/>
    <lineage>
        <taxon>Bacteria</taxon>
        <taxon>Bacillati</taxon>
        <taxon>Bacillota</taxon>
        <taxon>Clostridia</taxon>
        <taxon>Candidatus Fimenecus</taxon>
    </lineage>
</organism>
<dbReference type="AlphaFoldDB" id="A0A9D1LD57"/>
<evidence type="ECO:0000313" key="11">
    <source>
        <dbReference type="Proteomes" id="UP000824071"/>
    </source>
</evidence>
<dbReference type="Proteomes" id="UP000824071">
    <property type="component" value="Unassembled WGS sequence"/>
</dbReference>
<evidence type="ECO:0000256" key="8">
    <source>
        <dbReference type="RuleBase" id="RU366003"/>
    </source>
</evidence>
<evidence type="ECO:0000256" key="1">
    <source>
        <dbReference type="ARBA" id="ARBA00004970"/>
    </source>
</evidence>
<protein>
    <recommendedName>
        <fullName evidence="3 8">Histidinol-phosphatase</fullName>
        <shortName evidence="8">HolPase</shortName>
        <ecNumber evidence="3 8">3.1.3.15</ecNumber>
    </recommendedName>
</protein>
<reference evidence="10" key="2">
    <citation type="journal article" date="2021" name="PeerJ">
        <title>Extensive microbial diversity within the chicken gut microbiome revealed by metagenomics and culture.</title>
        <authorList>
            <person name="Gilroy R."/>
            <person name="Ravi A."/>
            <person name="Getino M."/>
            <person name="Pursley I."/>
            <person name="Horton D.L."/>
            <person name="Alikhan N.F."/>
            <person name="Baker D."/>
            <person name="Gharbi K."/>
            <person name="Hall N."/>
            <person name="Watson M."/>
            <person name="Adriaenssens E.M."/>
            <person name="Foster-Nyarko E."/>
            <person name="Jarju S."/>
            <person name="Secka A."/>
            <person name="Antonio M."/>
            <person name="Oren A."/>
            <person name="Chaudhuri R.R."/>
            <person name="La Ragione R."/>
            <person name="Hildebrand F."/>
            <person name="Pallen M.J."/>
        </authorList>
    </citation>
    <scope>NUCLEOTIDE SEQUENCE</scope>
    <source>
        <strain evidence="10">ChiGjej1B1-19959</strain>
    </source>
</reference>
<evidence type="ECO:0000256" key="2">
    <source>
        <dbReference type="ARBA" id="ARBA00009152"/>
    </source>
</evidence>
<reference evidence="10" key="1">
    <citation type="submission" date="2020-10" db="EMBL/GenBank/DDBJ databases">
        <authorList>
            <person name="Gilroy R."/>
        </authorList>
    </citation>
    <scope>NUCLEOTIDE SEQUENCE</scope>
    <source>
        <strain evidence="10">ChiGjej1B1-19959</strain>
    </source>
</reference>
<evidence type="ECO:0000256" key="7">
    <source>
        <dbReference type="ARBA" id="ARBA00049158"/>
    </source>
</evidence>
<dbReference type="PANTHER" id="PTHR21039">
    <property type="entry name" value="HISTIDINOL PHOSPHATASE-RELATED"/>
    <property type="match status" value="1"/>
</dbReference>
<dbReference type="GO" id="GO:0000105">
    <property type="term" value="P:L-histidine biosynthetic process"/>
    <property type="evidence" value="ECO:0007669"/>
    <property type="project" value="UniProtKB-UniRule"/>
</dbReference>
<name>A0A9D1LD57_9FIRM</name>
<dbReference type="Pfam" id="PF02811">
    <property type="entry name" value="PHP"/>
    <property type="match status" value="1"/>
</dbReference>
<keyword evidence="6 8" id="KW-0368">Histidine biosynthesis</keyword>
<evidence type="ECO:0000256" key="5">
    <source>
        <dbReference type="ARBA" id="ARBA00022801"/>
    </source>
</evidence>
<keyword evidence="4 8" id="KW-0028">Amino-acid biosynthesis</keyword>
<dbReference type="InterPro" id="IPR016195">
    <property type="entry name" value="Pol/histidinol_Pase-like"/>
</dbReference>
<accession>A0A9D1LD57</accession>
<dbReference type="GO" id="GO:0005737">
    <property type="term" value="C:cytoplasm"/>
    <property type="evidence" value="ECO:0007669"/>
    <property type="project" value="TreeGrafter"/>
</dbReference>
<evidence type="ECO:0000256" key="4">
    <source>
        <dbReference type="ARBA" id="ARBA00022605"/>
    </source>
</evidence>
<dbReference type="SUPFAM" id="SSF89550">
    <property type="entry name" value="PHP domain-like"/>
    <property type="match status" value="1"/>
</dbReference>
<feature type="domain" description="PHP" evidence="9">
    <location>
        <begin position="7"/>
        <end position="198"/>
    </location>
</feature>
<dbReference type="InterPro" id="IPR004013">
    <property type="entry name" value="PHP_dom"/>
</dbReference>
<dbReference type="GO" id="GO:0004401">
    <property type="term" value="F:histidinol-phosphatase activity"/>
    <property type="evidence" value="ECO:0007669"/>
    <property type="project" value="UniProtKB-UniRule"/>
</dbReference>
<comment type="catalytic activity">
    <reaction evidence="7 8">
        <text>L-histidinol phosphate + H2O = L-histidinol + phosphate</text>
        <dbReference type="Rhea" id="RHEA:14465"/>
        <dbReference type="ChEBI" id="CHEBI:15377"/>
        <dbReference type="ChEBI" id="CHEBI:43474"/>
        <dbReference type="ChEBI" id="CHEBI:57699"/>
        <dbReference type="ChEBI" id="CHEBI:57980"/>
        <dbReference type="EC" id="3.1.3.15"/>
    </reaction>
</comment>
<dbReference type="Gene3D" id="3.20.20.140">
    <property type="entry name" value="Metal-dependent hydrolases"/>
    <property type="match status" value="1"/>
</dbReference>
<dbReference type="PANTHER" id="PTHR21039:SF0">
    <property type="entry name" value="HISTIDINOL-PHOSPHATASE"/>
    <property type="match status" value="1"/>
</dbReference>
<dbReference type="InterPro" id="IPR010140">
    <property type="entry name" value="Histidinol_P_phosphatase_HisJ"/>
</dbReference>
<proteinExistence type="inferred from homology"/>
<dbReference type="EMBL" id="DVMW01000037">
    <property type="protein sequence ID" value="HIU36238.1"/>
    <property type="molecule type" value="Genomic_DNA"/>
</dbReference>
<comment type="similarity">
    <text evidence="2 8">Belongs to the PHP hydrolase family. HisK subfamily.</text>
</comment>
<evidence type="ECO:0000256" key="3">
    <source>
        <dbReference type="ARBA" id="ARBA00013085"/>
    </source>
</evidence>